<dbReference type="Pfam" id="PF00535">
    <property type="entry name" value="Glycos_transf_2"/>
    <property type="match status" value="1"/>
</dbReference>
<protein>
    <submittedName>
        <fullName evidence="2">Glycosyltransferase</fullName>
    </submittedName>
</protein>
<evidence type="ECO:0000313" key="3">
    <source>
        <dbReference type="Proteomes" id="UP000095039"/>
    </source>
</evidence>
<reference evidence="2 3" key="1">
    <citation type="journal article" date="2012" name="Science">
        <title>Ecological populations of bacteria act as socially cohesive units of antibiotic production and resistance.</title>
        <authorList>
            <person name="Cordero O.X."/>
            <person name="Wildschutte H."/>
            <person name="Kirkup B."/>
            <person name="Proehl S."/>
            <person name="Ngo L."/>
            <person name="Hussain F."/>
            <person name="Le Roux F."/>
            <person name="Mincer T."/>
            <person name="Polz M.F."/>
        </authorList>
    </citation>
    <scope>NUCLEOTIDE SEQUENCE [LARGE SCALE GENOMIC DNA]</scope>
    <source>
        <strain evidence="2 3">FF-454</strain>
    </source>
</reference>
<dbReference type="SUPFAM" id="SSF53448">
    <property type="entry name" value="Nucleotide-diphospho-sugar transferases"/>
    <property type="match status" value="1"/>
</dbReference>
<comment type="caution">
    <text evidence="2">The sequence shown here is derived from an EMBL/GenBank/DDBJ whole genome shotgun (WGS) entry which is preliminary data.</text>
</comment>
<dbReference type="RefSeq" id="WP_016960212.1">
    <property type="nucleotide sequence ID" value="NZ_AJWN02000057.1"/>
</dbReference>
<gene>
    <name evidence="2" type="ORF">A1OK_22095</name>
</gene>
<dbReference type="EMBL" id="AJWN02000057">
    <property type="protein sequence ID" value="OEE61103.1"/>
    <property type="molecule type" value="Genomic_DNA"/>
</dbReference>
<dbReference type="AlphaFoldDB" id="A0A1E5C6I2"/>
<proteinExistence type="predicted"/>
<dbReference type="Proteomes" id="UP000095039">
    <property type="component" value="Unassembled WGS sequence"/>
</dbReference>
<dbReference type="InterPro" id="IPR001173">
    <property type="entry name" value="Glyco_trans_2-like"/>
</dbReference>
<sequence length="242" mass="27385">MKSIEITIPVLNEEDTLELQVKKVLDYFSALPQHEYDLCLVIADNGSTDETRTIASKLVESNVDRVRLVEIEQRGVGLALQASWNTSQADIVGYMDLDLATDIEHVKDVMDLYSNNDVDIVYGSRLHNESVVVGRTIKREITSRAFNFLLKTYLSSNFSDGMCGFKFFKRQHIDSLMTNGASSGGWFFCTETLVVAEKLNLNVIELPVKWTDDENSKVKILSLSLEYLKAMRRLKSCLKKSV</sequence>
<feature type="domain" description="Glycosyltransferase 2-like" evidence="1">
    <location>
        <begin position="6"/>
        <end position="174"/>
    </location>
</feature>
<dbReference type="PANTHER" id="PTHR10859:SF91">
    <property type="entry name" value="DOLICHYL-PHOSPHATE BETA-GLUCOSYLTRANSFERASE"/>
    <property type="match status" value="1"/>
</dbReference>
<dbReference type="GO" id="GO:0016740">
    <property type="term" value="F:transferase activity"/>
    <property type="evidence" value="ECO:0007669"/>
    <property type="project" value="UniProtKB-KW"/>
</dbReference>
<dbReference type="GO" id="GO:0006487">
    <property type="term" value="P:protein N-linked glycosylation"/>
    <property type="evidence" value="ECO:0007669"/>
    <property type="project" value="TreeGrafter"/>
</dbReference>
<name>A0A1E5C6I2_9GAMM</name>
<keyword evidence="3" id="KW-1185">Reference proteome</keyword>
<dbReference type="InterPro" id="IPR029044">
    <property type="entry name" value="Nucleotide-diphossugar_trans"/>
</dbReference>
<dbReference type="PANTHER" id="PTHR10859">
    <property type="entry name" value="GLYCOSYL TRANSFERASE"/>
    <property type="match status" value="1"/>
</dbReference>
<evidence type="ECO:0000313" key="2">
    <source>
        <dbReference type="EMBL" id="OEE61103.1"/>
    </source>
</evidence>
<dbReference type="Gene3D" id="3.90.550.10">
    <property type="entry name" value="Spore Coat Polysaccharide Biosynthesis Protein SpsA, Chain A"/>
    <property type="match status" value="1"/>
</dbReference>
<organism evidence="2 3">
    <name type="scientific">Enterovibrio norvegicus FF-454</name>
    <dbReference type="NCBI Taxonomy" id="1185651"/>
    <lineage>
        <taxon>Bacteria</taxon>
        <taxon>Pseudomonadati</taxon>
        <taxon>Pseudomonadota</taxon>
        <taxon>Gammaproteobacteria</taxon>
        <taxon>Vibrionales</taxon>
        <taxon>Vibrionaceae</taxon>
        <taxon>Enterovibrio</taxon>
    </lineage>
</organism>
<evidence type="ECO:0000259" key="1">
    <source>
        <dbReference type="Pfam" id="PF00535"/>
    </source>
</evidence>
<accession>A0A1E5C6I2</accession>